<sequence length="85" mass="9185">MVQFSAAAHKAKGMDQVADEESCSSCQDIFKTKGSGAGEHSREQAALAQRIFNQVLSGGEVSSQVPRDLFEDYWASRSIYNALAA</sequence>
<accession>W4HBV2</accession>
<dbReference type="OrthoDB" id="78751at2759"/>
<proteinExistence type="predicted"/>
<name>W4HBV2_APHAT</name>
<dbReference type="RefSeq" id="XP_009821890.1">
    <property type="nucleotide sequence ID" value="XM_009823588.1"/>
</dbReference>
<dbReference type="VEuPathDB" id="FungiDB:H257_00752"/>
<evidence type="ECO:0000313" key="1">
    <source>
        <dbReference type="EMBL" id="ETV89490.1"/>
    </source>
</evidence>
<organism evidence="1">
    <name type="scientific">Aphanomyces astaci</name>
    <name type="common">Crayfish plague agent</name>
    <dbReference type="NCBI Taxonomy" id="112090"/>
    <lineage>
        <taxon>Eukaryota</taxon>
        <taxon>Sar</taxon>
        <taxon>Stramenopiles</taxon>
        <taxon>Oomycota</taxon>
        <taxon>Saprolegniomycetes</taxon>
        <taxon>Saprolegniales</taxon>
        <taxon>Verrucalvaceae</taxon>
        <taxon>Aphanomyces</taxon>
    </lineage>
</organism>
<dbReference type="GeneID" id="20802748"/>
<dbReference type="EMBL" id="KI913114">
    <property type="protein sequence ID" value="ETV89490.1"/>
    <property type="molecule type" value="Genomic_DNA"/>
</dbReference>
<protein>
    <submittedName>
        <fullName evidence="1">Uncharacterized protein</fullName>
    </submittedName>
</protein>
<reference evidence="1" key="1">
    <citation type="submission" date="2013-12" db="EMBL/GenBank/DDBJ databases">
        <title>The Genome Sequence of Aphanomyces astaci APO3.</title>
        <authorList>
            <consortium name="The Broad Institute Genomics Platform"/>
            <person name="Russ C."/>
            <person name="Tyler B."/>
            <person name="van West P."/>
            <person name="Dieguez-Uribeondo J."/>
            <person name="Young S.K."/>
            <person name="Zeng Q."/>
            <person name="Gargeya S."/>
            <person name="Fitzgerald M."/>
            <person name="Abouelleil A."/>
            <person name="Alvarado L."/>
            <person name="Chapman S.B."/>
            <person name="Gainer-Dewar J."/>
            <person name="Goldberg J."/>
            <person name="Griggs A."/>
            <person name="Gujja S."/>
            <person name="Hansen M."/>
            <person name="Howarth C."/>
            <person name="Imamovic A."/>
            <person name="Ireland A."/>
            <person name="Larimer J."/>
            <person name="McCowan C."/>
            <person name="Murphy C."/>
            <person name="Pearson M."/>
            <person name="Poon T.W."/>
            <person name="Priest M."/>
            <person name="Roberts A."/>
            <person name="Saif S."/>
            <person name="Shea T."/>
            <person name="Sykes S."/>
            <person name="Wortman J."/>
            <person name="Nusbaum C."/>
            <person name="Birren B."/>
        </authorList>
    </citation>
    <scope>NUCLEOTIDE SEQUENCE [LARGE SCALE GENOMIC DNA]</scope>
    <source>
        <strain evidence="1">APO3</strain>
    </source>
</reference>
<gene>
    <name evidence="1" type="ORF">H257_00752</name>
</gene>
<dbReference type="AlphaFoldDB" id="W4HBV2"/>